<dbReference type="RefSeq" id="XP_025351256.1">
    <property type="nucleotide sequence ID" value="XM_025494004.1"/>
</dbReference>
<proteinExistence type="predicted"/>
<evidence type="ECO:0000313" key="3">
    <source>
        <dbReference type="Proteomes" id="UP000245942"/>
    </source>
</evidence>
<reference evidence="2 3" key="1">
    <citation type="journal article" date="2018" name="Mol. Biol. Evol.">
        <title>Broad Genomic Sampling Reveals a Smut Pathogenic Ancestry of the Fungal Clade Ustilaginomycotina.</title>
        <authorList>
            <person name="Kijpornyongpan T."/>
            <person name="Mondo S.J."/>
            <person name="Barry K."/>
            <person name="Sandor L."/>
            <person name="Lee J."/>
            <person name="Lipzen A."/>
            <person name="Pangilinan J."/>
            <person name="LaButti K."/>
            <person name="Hainaut M."/>
            <person name="Henrissat B."/>
            <person name="Grigoriev I.V."/>
            <person name="Spatafora J.W."/>
            <person name="Aime M.C."/>
        </authorList>
    </citation>
    <scope>NUCLEOTIDE SEQUENCE [LARGE SCALE GENOMIC DNA]</scope>
    <source>
        <strain evidence="2 3">MCA 4718</strain>
    </source>
</reference>
<accession>A0A316UFR7</accession>
<dbReference type="Proteomes" id="UP000245942">
    <property type="component" value="Unassembled WGS sequence"/>
</dbReference>
<feature type="transmembrane region" description="Helical" evidence="1">
    <location>
        <begin position="228"/>
        <end position="250"/>
    </location>
</feature>
<dbReference type="PANTHER" id="PTHR39470:SF1">
    <property type="entry name" value="CHORISMATE SYNTHASE PROTEIN"/>
    <property type="match status" value="1"/>
</dbReference>
<gene>
    <name evidence="2" type="ORF">BCV69DRAFT_296395</name>
</gene>
<dbReference type="EMBL" id="KZ819321">
    <property type="protein sequence ID" value="PWN24096.1"/>
    <property type="molecule type" value="Genomic_DNA"/>
</dbReference>
<keyword evidence="1" id="KW-1133">Transmembrane helix</keyword>
<dbReference type="STRING" id="1684307.A0A316UFR7"/>
<dbReference type="OrthoDB" id="4218123at2759"/>
<evidence type="ECO:0000313" key="2">
    <source>
        <dbReference type="EMBL" id="PWN24096.1"/>
    </source>
</evidence>
<name>A0A316UFR7_9BASI</name>
<feature type="transmembrane region" description="Helical" evidence="1">
    <location>
        <begin position="196"/>
        <end position="216"/>
    </location>
</feature>
<dbReference type="AlphaFoldDB" id="A0A316UFR7"/>
<sequence>MSSRPRLRRKIWGPADVLLLLVTTVLALSHVWSLSPFSTSYRQARDIFRLTSLPIGAPSASLRSRTSTLTPHDLGLQSFAAMADHEDPNDGDAIERLLHRLSSMAGRQTYLLLGPVPLLECHYCKQPLDLTLYALVRVLTDYAIHFLALGFLTCSSASMNRIDQGFAPLWRPHPIEASRPVLSASRLNSRHWRGPATVLLSLLVSLESAVTFGLLGWEERQTSWWNHWHHNVFLVRHIFLLILVALIYLYPTTTNPRGSGSLRIATALGATRDALTRTTSNVALVRAGRDAVWQDTPLRSKVVDYYATQDSDVGEEVLAEAARRGVLKPGARTQASGLVLTKVEELARSAPASDTEK</sequence>
<feature type="transmembrane region" description="Helical" evidence="1">
    <location>
        <begin position="130"/>
        <end position="152"/>
    </location>
</feature>
<dbReference type="GeneID" id="37015738"/>
<keyword evidence="3" id="KW-1185">Reference proteome</keyword>
<organism evidence="2 3">
    <name type="scientific">Pseudomicrostroma glucosiphilum</name>
    <dbReference type="NCBI Taxonomy" id="1684307"/>
    <lineage>
        <taxon>Eukaryota</taxon>
        <taxon>Fungi</taxon>
        <taxon>Dikarya</taxon>
        <taxon>Basidiomycota</taxon>
        <taxon>Ustilaginomycotina</taxon>
        <taxon>Exobasidiomycetes</taxon>
        <taxon>Microstromatales</taxon>
        <taxon>Microstromatales incertae sedis</taxon>
        <taxon>Pseudomicrostroma</taxon>
    </lineage>
</organism>
<evidence type="ECO:0000256" key="1">
    <source>
        <dbReference type="SAM" id="Phobius"/>
    </source>
</evidence>
<protein>
    <submittedName>
        <fullName evidence="2">Uncharacterized protein</fullName>
    </submittedName>
</protein>
<keyword evidence="1" id="KW-0812">Transmembrane</keyword>
<keyword evidence="1" id="KW-0472">Membrane</keyword>
<dbReference type="PANTHER" id="PTHR39470">
    <property type="entry name" value="CHROMOSOME 10, WHOLE GENOME SHOTGUN SEQUENCE"/>
    <property type="match status" value="1"/>
</dbReference>